<feature type="non-terminal residue" evidence="2">
    <location>
        <position position="1"/>
    </location>
</feature>
<dbReference type="EMBL" id="GECZ01002776">
    <property type="protein sequence ID" value="JAS66993.1"/>
    <property type="molecule type" value="Transcribed_RNA"/>
</dbReference>
<feature type="compositionally biased region" description="Basic residues" evidence="1">
    <location>
        <begin position="160"/>
        <end position="180"/>
    </location>
</feature>
<feature type="region of interest" description="Disordered" evidence="1">
    <location>
        <begin position="105"/>
        <end position="199"/>
    </location>
</feature>
<dbReference type="Gene3D" id="1.10.10.10">
    <property type="entry name" value="Winged helix-like DNA-binding domain superfamily/Winged helix DNA-binding domain"/>
    <property type="match status" value="1"/>
</dbReference>
<evidence type="ECO:0000313" key="2">
    <source>
        <dbReference type="EMBL" id="JAS66993.1"/>
    </source>
</evidence>
<gene>
    <name evidence="2" type="ORF">g.14475</name>
</gene>
<dbReference type="AlphaFoldDB" id="A0A1B6GX60"/>
<dbReference type="InterPro" id="IPR036388">
    <property type="entry name" value="WH-like_DNA-bd_sf"/>
</dbReference>
<feature type="compositionally biased region" description="Basic and acidic residues" evidence="1">
    <location>
        <begin position="148"/>
        <end position="159"/>
    </location>
</feature>
<sequence length="199" mass="22912">FHLKNVKKNTSFRYKIVVQILVDMVRRPPGMMKRVVIAVSQLKSREGVSRSALDLFMNQKFGVDELESNEALEMALTEGFLEIKNDRLFLKSSGLPVGPLVVPPAVSVRRKRKRSPPGRKSRSQGKRRSRMRGRMRAQKNNRSCTSEETQKTVQEDGRGAPRRRRRGRKRKASRRRHGRRREMGSTTSRVEEDGNASVR</sequence>
<feature type="compositionally biased region" description="Basic residues" evidence="1">
    <location>
        <begin position="108"/>
        <end position="139"/>
    </location>
</feature>
<proteinExistence type="predicted"/>
<evidence type="ECO:0008006" key="3">
    <source>
        <dbReference type="Google" id="ProtNLM"/>
    </source>
</evidence>
<protein>
    <recommendedName>
        <fullName evidence="3">H15 domain-containing protein</fullName>
    </recommendedName>
</protein>
<reference evidence="2" key="1">
    <citation type="submission" date="2015-11" db="EMBL/GenBank/DDBJ databases">
        <title>De novo transcriptome assembly of four potential Pierce s Disease insect vectors from Arizona vineyards.</title>
        <authorList>
            <person name="Tassone E.E."/>
        </authorList>
    </citation>
    <scope>NUCLEOTIDE SEQUENCE</scope>
</reference>
<name>A0A1B6GX60_9HEMI</name>
<organism evidence="2">
    <name type="scientific">Cuerna arida</name>
    <dbReference type="NCBI Taxonomy" id="1464854"/>
    <lineage>
        <taxon>Eukaryota</taxon>
        <taxon>Metazoa</taxon>
        <taxon>Ecdysozoa</taxon>
        <taxon>Arthropoda</taxon>
        <taxon>Hexapoda</taxon>
        <taxon>Insecta</taxon>
        <taxon>Pterygota</taxon>
        <taxon>Neoptera</taxon>
        <taxon>Paraneoptera</taxon>
        <taxon>Hemiptera</taxon>
        <taxon>Auchenorrhyncha</taxon>
        <taxon>Membracoidea</taxon>
        <taxon>Cicadellidae</taxon>
        <taxon>Cicadellinae</taxon>
        <taxon>Proconiini</taxon>
        <taxon>Cuerna</taxon>
    </lineage>
</organism>
<accession>A0A1B6GX60</accession>
<evidence type="ECO:0000256" key="1">
    <source>
        <dbReference type="SAM" id="MobiDB-lite"/>
    </source>
</evidence>